<organism evidence="4 5">
    <name type="scientific">Claviceps pazoutovae</name>
    <dbReference type="NCBI Taxonomy" id="1649127"/>
    <lineage>
        <taxon>Eukaryota</taxon>
        <taxon>Fungi</taxon>
        <taxon>Dikarya</taxon>
        <taxon>Ascomycota</taxon>
        <taxon>Pezizomycotina</taxon>
        <taxon>Sordariomycetes</taxon>
        <taxon>Hypocreomycetidae</taxon>
        <taxon>Hypocreales</taxon>
        <taxon>Clavicipitaceae</taxon>
        <taxon>Claviceps</taxon>
    </lineage>
</organism>
<dbReference type="PROSITE" id="PS00028">
    <property type="entry name" value="ZINC_FINGER_C2H2_1"/>
    <property type="match status" value="1"/>
</dbReference>
<evidence type="ECO:0000259" key="3">
    <source>
        <dbReference type="PROSITE" id="PS50157"/>
    </source>
</evidence>
<keyword evidence="1" id="KW-0863">Zinc-finger</keyword>
<feature type="domain" description="C2H2-type" evidence="3">
    <location>
        <begin position="361"/>
        <end position="389"/>
    </location>
</feature>
<dbReference type="Proteomes" id="UP000706124">
    <property type="component" value="Unassembled WGS sequence"/>
</dbReference>
<accession>A0A9P7MFF6</accession>
<dbReference type="Pfam" id="PF24537">
    <property type="entry name" value="zf-C2H2_fungi"/>
    <property type="match status" value="1"/>
</dbReference>
<evidence type="ECO:0000256" key="1">
    <source>
        <dbReference type="PROSITE-ProRule" id="PRU00042"/>
    </source>
</evidence>
<dbReference type="InterPro" id="IPR013087">
    <property type="entry name" value="Znf_C2H2_type"/>
</dbReference>
<feature type="compositionally biased region" description="Polar residues" evidence="2">
    <location>
        <begin position="277"/>
        <end position="302"/>
    </location>
</feature>
<comment type="caution">
    <text evidence="4">The sequence shown here is derived from an EMBL/GenBank/DDBJ whole genome shotgun (WGS) entry which is preliminary data.</text>
</comment>
<dbReference type="InterPro" id="IPR036236">
    <property type="entry name" value="Znf_C2H2_sf"/>
</dbReference>
<dbReference type="Gene3D" id="3.30.160.60">
    <property type="entry name" value="Classic Zinc Finger"/>
    <property type="match status" value="1"/>
</dbReference>
<dbReference type="OrthoDB" id="3524154at2759"/>
<evidence type="ECO:0000313" key="5">
    <source>
        <dbReference type="Proteomes" id="UP000706124"/>
    </source>
</evidence>
<evidence type="ECO:0000256" key="2">
    <source>
        <dbReference type="SAM" id="MobiDB-lite"/>
    </source>
</evidence>
<dbReference type="SUPFAM" id="SSF57667">
    <property type="entry name" value="beta-beta-alpha zinc fingers"/>
    <property type="match status" value="1"/>
</dbReference>
<dbReference type="GO" id="GO:0008270">
    <property type="term" value="F:zinc ion binding"/>
    <property type="evidence" value="ECO:0007669"/>
    <property type="project" value="UniProtKB-KW"/>
</dbReference>
<keyword evidence="5" id="KW-1185">Reference proteome</keyword>
<dbReference type="InterPro" id="IPR057026">
    <property type="entry name" value="Znf-C2H2_ascomycetes"/>
</dbReference>
<sequence length="519" mass="58329">MPFGSPVSLIPEQQCQPQYNAPPPLHFARHSHTDSPTYAEGSEEDFQNNRHFSSPFPGRGQSHPKRVESSRREVDEGYENYIVADRLQSLQPKEFLHFQNFHFQSAADLHGHCMKKKLDTICTLDNPPRSIPSPACRAQQVQQRDIRAPTLREPVELAVRGCGDAGFPIRLSHDTSTVSATSGRLASFRHILPLRVELRNGSDGYSPSPRYRNNSLDVSSSYGRYGFAGEEEMDLDGNSMRLRPDVVGGTKRRTASLALATDSCGRPTEARRRQEMSSRLTTARLQTKQGSTSTASPATLSRTDSDTPVDLSIATDPTVASTSEDGVEKPDPIYVCECCPKKSKIFHTIEQLFAHESEKLFECHYCTRRFKNKNEAERHQNSLHVRAHSWSCAALSSYDRAFYPSIDHPGDADSCAYCGLEFPRSGRAPGTRTGPYSGRLAPKYVTDKDWDGRILHLQVVHKFRECNSSKKFYRADHFRQHLKHSHAGTSGKWTNVLENACMLPENQTPDETSAMRTQW</sequence>
<reference evidence="4 5" key="1">
    <citation type="journal article" date="2020" name="bioRxiv">
        <title>Whole genome comparisons of ergot fungi reveals the divergence and evolution of species within the genus Claviceps are the result of varying mechanisms driving genome evolution and host range expansion.</title>
        <authorList>
            <person name="Wyka S.A."/>
            <person name="Mondo S.J."/>
            <person name="Liu M."/>
            <person name="Dettman J."/>
            <person name="Nalam V."/>
            <person name="Broders K.D."/>
        </authorList>
    </citation>
    <scope>NUCLEOTIDE SEQUENCE [LARGE SCALE GENOMIC DNA]</scope>
    <source>
        <strain evidence="4 5">CCC 1485</strain>
    </source>
</reference>
<protein>
    <recommendedName>
        <fullName evidence="3">C2H2-type domain-containing protein</fullName>
    </recommendedName>
</protein>
<dbReference type="AlphaFoldDB" id="A0A9P7MFF6"/>
<keyword evidence="1" id="KW-0479">Metal-binding</keyword>
<feature type="region of interest" description="Disordered" evidence="2">
    <location>
        <begin position="262"/>
        <end position="326"/>
    </location>
</feature>
<dbReference type="PROSITE" id="PS50157">
    <property type="entry name" value="ZINC_FINGER_C2H2_2"/>
    <property type="match status" value="1"/>
</dbReference>
<gene>
    <name evidence="4" type="ORF">E4U60_007311</name>
</gene>
<keyword evidence="1" id="KW-0862">Zinc</keyword>
<proteinExistence type="predicted"/>
<feature type="region of interest" description="Disordered" evidence="2">
    <location>
        <begin position="1"/>
        <end position="73"/>
    </location>
</feature>
<dbReference type="EMBL" id="SRPO01000080">
    <property type="protein sequence ID" value="KAG5942458.1"/>
    <property type="molecule type" value="Genomic_DNA"/>
</dbReference>
<name>A0A9P7MFF6_9HYPO</name>
<evidence type="ECO:0000313" key="4">
    <source>
        <dbReference type="EMBL" id="KAG5942458.1"/>
    </source>
</evidence>